<evidence type="ECO:0000313" key="2">
    <source>
        <dbReference type="EMBL" id="KAF1756285.1"/>
    </source>
</evidence>
<feature type="compositionally biased region" description="Basic residues" evidence="1">
    <location>
        <begin position="81"/>
        <end position="93"/>
    </location>
</feature>
<dbReference type="KEGG" id="crq:GCK72_012738"/>
<dbReference type="RefSeq" id="XP_053584133.1">
    <property type="nucleotide sequence ID" value="XM_053729361.1"/>
</dbReference>
<proteinExistence type="predicted"/>
<sequence length="128" mass="15015">MIHQSDIFCSLTLSSRQSNYNRTNTKRMEISRKNESEDQTRSRRTSMISQTVIRRSEVPDDVTAERTRTNTIRASVTRAKERSRPHRVRKSTRQRAVSRVGATDAQPDPHYMGRMDQVNKISTFKWCR</sequence>
<dbReference type="GeneID" id="78775603"/>
<organism evidence="2 3">
    <name type="scientific">Caenorhabditis remanei</name>
    <name type="common">Caenorhabditis vulgaris</name>
    <dbReference type="NCBI Taxonomy" id="31234"/>
    <lineage>
        <taxon>Eukaryota</taxon>
        <taxon>Metazoa</taxon>
        <taxon>Ecdysozoa</taxon>
        <taxon>Nematoda</taxon>
        <taxon>Chromadorea</taxon>
        <taxon>Rhabditida</taxon>
        <taxon>Rhabditina</taxon>
        <taxon>Rhabditomorpha</taxon>
        <taxon>Rhabditoidea</taxon>
        <taxon>Rhabditidae</taxon>
        <taxon>Peloderinae</taxon>
        <taxon>Caenorhabditis</taxon>
    </lineage>
</organism>
<dbReference type="CTD" id="78775603"/>
<feature type="compositionally biased region" description="Basic and acidic residues" evidence="1">
    <location>
        <begin position="26"/>
        <end position="41"/>
    </location>
</feature>
<reference evidence="2 3" key="1">
    <citation type="submission" date="2019-12" db="EMBL/GenBank/DDBJ databases">
        <title>Chromosome-level assembly of the Caenorhabditis remanei genome.</title>
        <authorList>
            <person name="Teterina A.A."/>
            <person name="Willis J.H."/>
            <person name="Phillips P.C."/>
        </authorList>
    </citation>
    <scope>NUCLEOTIDE SEQUENCE [LARGE SCALE GENOMIC DNA]</scope>
    <source>
        <strain evidence="2 3">PX506</strain>
        <tissue evidence="2">Whole organism</tissue>
    </source>
</reference>
<feature type="region of interest" description="Disordered" evidence="1">
    <location>
        <begin position="19"/>
        <end position="47"/>
    </location>
</feature>
<dbReference type="AlphaFoldDB" id="A0A6A5GP21"/>
<accession>A0A6A5GP21</accession>
<gene>
    <name evidence="2" type="ORF">GCK72_012738</name>
</gene>
<dbReference type="Proteomes" id="UP000483820">
    <property type="component" value="Chromosome IV"/>
</dbReference>
<evidence type="ECO:0000256" key="1">
    <source>
        <dbReference type="SAM" id="MobiDB-lite"/>
    </source>
</evidence>
<comment type="caution">
    <text evidence="2">The sequence shown here is derived from an EMBL/GenBank/DDBJ whole genome shotgun (WGS) entry which is preliminary data.</text>
</comment>
<name>A0A6A5GP21_CAERE</name>
<evidence type="ECO:0000313" key="3">
    <source>
        <dbReference type="Proteomes" id="UP000483820"/>
    </source>
</evidence>
<feature type="region of interest" description="Disordered" evidence="1">
    <location>
        <begin position="75"/>
        <end position="113"/>
    </location>
</feature>
<protein>
    <submittedName>
        <fullName evidence="2">Uncharacterized protein</fullName>
    </submittedName>
</protein>
<dbReference type="EMBL" id="WUAV01000004">
    <property type="protein sequence ID" value="KAF1756285.1"/>
    <property type="molecule type" value="Genomic_DNA"/>
</dbReference>